<name>A0A1K1N1Q3_9FLAO</name>
<dbReference type="GO" id="GO:0004516">
    <property type="term" value="F:nicotinate phosphoribosyltransferase activity"/>
    <property type="evidence" value="ECO:0007669"/>
    <property type="project" value="UniProtKB-UniRule"/>
</dbReference>
<comment type="catalytic activity">
    <reaction evidence="8 9">
        <text>5-phospho-alpha-D-ribose 1-diphosphate + nicotinate + ATP + H2O = nicotinate beta-D-ribonucleotide + ADP + phosphate + diphosphate</text>
        <dbReference type="Rhea" id="RHEA:36163"/>
        <dbReference type="ChEBI" id="CHEBI:15377"/>
        <dbReference type="ChEBI" id="CHEBI:30616"/>
        <dbReference type="ChEBI" id="CHEBI:32544"/>
        <dbReference type="ChEBI" id="CHEBI:33019"/>
        <dbReference type="ChEBI" id="CHEBI:43474"/>
        <dbReference type="ChEBI" id="CHEBI:57502"/>
        <dbReference type="ChEBI" id="CHEBI:58017"/>
        <dbReference type="ChEBI" id="CHEBI:456216"/>
        <dbReference type="EC" id="6.3.4.21"/>
    </reaction>
</comment>
<dbReference type="InterPro" id="IPR006405">
    <property type="entry name" value="Nic_PRibTrfase_pncB"/>
</dbReference>
<keyword evidence="14" id="KW-1185">Reference proteome</keyword>
<protein>
    <recommendedName>
        <fullName evidence="3 9">Nicotinate phosphoribosyltransferase</fullName>
        <ecNumber evidence="3 9">6.3.4.21</ecNumber>
    </recommendedName>
</protein>
<dbReference type="CDD" id="cd01570">
    <property type="entry name" value="NAPRTase_A"/>
    <property type="match status" value="1"/>
</dbReference>
<dbReference type="RefSeq" id="WP_072316241.1">
    <property type="nucleotide sequence ID" value="NZ_FPJE01000004.1"/>
</dbReference>
<dbReference type="FunFam" id="3.20.20.70:FF:000076">
    <property type="entry name" value="Nicotinate phosphoribosyltransferase"/>
    <property type="match status" value="1"/>
</dbReference>
<dbReference type="SUPFAM" id="SSF54675">
    <property type="entry name" value="Nicotinate/Quinolinate PRTase N-terminal domain-like"/>
    <property type="match status" value="1"/>
</dbReference>
<sequence length="471" mass="52829">MNFNTALYTDLYQLAMGQAYYLKGKHRTQATFDYFYRKAPFEGGFVLFCGLEDALEWLENVSFSEEDLQYLSDQGFDKGFVEYLAGFKFTGTVKSVAEGDVVFPFAPILTVTGPVVECQIAETFLLNCLNFQSLIATKASRIRYIAGEDKILAEFGLRRAQGYAGLQASRAAFVGGFDATSNVLAGKTFRVPITGTMAHAYIQSYDDELTAFRDFAETHPDNCVLLVDTYNTLKSGIPNAITVAKEMEKTGKKLIGIRLDSGDLAYLSKAARKMLDDAGLSYVKIAASNQLDEHVIRSLREQRAAIDIFGVGTNLVVGHENAALDGVYKLCSFEDKPRIKISENLKKMNFPGEKQVYRYFNDDGQFVADAITFETLEAPGSMAHPFEPHKRMPLRPASARPMLKAVMKDGKRLFPERSVRDIAMAAGENLRQLPDEHKRFDFPHVYKVGLSREMEQLRDRLKEEKLKESES</sequence>
<dbReference type="NCBIfam" id="TIGR01513">
    <property type="entry name" value="NAPRTase_put"/>
    <property type="match status" value="1"/>
</dbReference>
<dbReference type="UniPathway" id="UPA00253">
    <property type="reaction ID" value="UER00457"/>
</dbReference>
<dbReference type="GO" id="GO:0047280">
    <property type="term" value="F:nicotinamide phosphoribosyltransferase activity"/>
    <property type="evidence" value="ECO:0007669"/>
    <property type="project" value="UniProtKB-ARBA"/>
</dbReference>
<evidence type="ECO:0000259" key="11">
    <source>
        <dbReference type="Pfam" id="PF17767"/>
    </source>
</evidence>
<proteinExistence type="inferred from homology"/>
<dbReference type="PIRSF" id="PIRSF000484">
    <property type="entry name" value="NAPRT"/>
    <property type="match status" value="1"/>
</dbReference>
<dbReference type="EMBL" id="FPJE01000004">
    <property type="protein sequence ID" value="SFW29364.1"/>
    <property type="molecule type" value="Genomic_DNA"/>
</dbReference>
<dbReference type="InterPro" id="IPR040727">
    <property type="entry name" value="NAPRTase_N"/>
</dbReference>
<dbReference type="InterPro" id="IPR041525">
    <property type="entry name" value="N/Namide_PRibTrfase"/>
</dbReference>
<dbReference type="Pfam" id="PF04095">
    <property type="entry name" value="NAPRTase"/>
    <property type="match status" value="1"/>
</dbReference>
<evidence type="ECO:0000259" key="12">
    <source>
        <dbReference type="Pfam" id="PF17956"/>
    </source>
</evidence>
<keyword evidence="4" id="KW-0597">Phosphoprotein</keyword>
<feature type="domain" description="Nicotinate phosphoribosyltransferase N-terminal" evidence="11">
    <location>
        <begin position="7"/>
        <end position="130"/>
    </location>
</feature>
<accession>A0A1K1N1Q3</accession>
<dbReference type="GO" id="GO:0005829">
    <property type="term" value="C:cytosol"/>
    <property type="evidence" value="ECO:0007669"/>
    <property type="project" value="TreeGrafter"/>
</dbReference>
<dbReference type="OrthoDB" id="9770610at2"/>
<dbReference type="Pfam" id="PF17767">
    <property type="entry name" value="NAPRTase_N"/>
    <property type="match status" value="1"/>
</dbReference>
<evidence type="ECO:0000256" key="6">
    <source>
        <dbReference type="ARBA" id="ARBA00022642"/>
    </source>
</evidence>
<dbReference type="AlphaFoldDB" id="A0A1K1N1Q3"/>
<keyword evidence="13" id="KW-0328">Glycosyltransferase</keyword>
<reference evidence="13 14" key="1">
    <citation type="submission" date="2016-11" db="EMBL/GenBank/DDBJ databases">
        <authorList>
            <person name="Jaros S."/>
            <person name="Januszkiewicz K."/>
            <person name="Wedrychowicz H."/>
        </authorList>
    </citation>
    <scope>NUCLEOTIDE SEQUENCE [LARGE SCALE GENOMIC DNA]</scope>
    <source>
        <strain evidence="13 14">CGMCC 1.12145</strain>
    </source>
</reference>
<dbReference type="InterPro" id="IPR036068">
    <property type="entry name" value="Nicotinate_pribotase-like_C"/>
</dbReference>
<dbReference type="PANTHER" id="PTHR11098:SF1">
    <property type="entry name" value="NICOTINATE PHOSPHORIBOSYLTRANSFERASE"/>
    <property type="match status" value="1"/>
</dbReference>
<dbReference type="STRING" id="1150368.SAMN02927921_00958"/>
<dbReference type="GO" id="GO:0034355">
    <property type="term" value="P:NAD+ biosynthetic process via the salvage pathway"/>
    <property type="evidence" value="ECO:0007669"/>
    <property type="project" value="UniProtKB-ARBA"/>
</dbReference>
<gene>
    <name evidence="13" type="ORF">SAMN02927921_00958</name>
</gene>
<evidence type="ECO:0000256" key="2">
    <source>
        <dbReference type="ARBA" id="ARBA00010897"/>
    </source>
</evidence>
<dbReference type="NCBIfam" id="NF009131">
    <property type="entry name" value="PRK12484.1"/>
    <property type="match status" value="1"/>
</dbReference>
<evidence type="ECO:0000313" key="13">
    <source>
        <dbReference type="EMBL" id="SFW29364.1"/>
    </source>
</evidence>
<comment type="similarity">
    <text evidence="2 9">Belongs to the NAPRTase family.</text>
</comment>
<evidence type="ECO:0000256" key="8">
    <source>
        <dbReference type="ARBA" id="ARBA00048668"/>
    </source>
</evidence>
<dbReference type="NCBIfam" id="NF006695">
    <property type="entry name" value="PRK09243.1-2"/>
    <property type="match status" value="1"/>
</dbReference>
<comment type="pathway">
    <text evidence="1 9">Cofactor biosynthesis; NAD(+) biosynthesis; nicotinate D-ribonucleotide from nicotinate: step 1/1.</text>
</comment>
<keyword evidence="5 9" id="KW-0436">Ligase</keyword>
<comment type="PTM">
    <text evidence="9">Transiently phosphorylated on a His residue during the reaction cycle. Phosphorylation strongly increases the affinity for substrates and increases the rate of nicotinate D-ribonucleotide production. Dephosphorylation regenerates the low-affinity form of the enzyme, leading to product release.</text>
</comment>
<evidence type="ECO:0000256" key="4">
    <source>
        <dbReference type="ARBA" id="ARBA00022553"/>
    </source>
</evidence>
<evidence type="ECO:0000259" key="10">
    <source>
        <dbReference type="Pfam" id="PF04095"/>
    </source>
</evidence>
<evidence type="ECO:0000256" key="1">
    <source>
        <dbReference type="ARBA" id="ARBA00004952"/>
    </source>
</evidence>
<dbReference type="EC" id="6.3.4.21" evidence="3 9"/>
<organism evidence="13 14">
    <name type="scientific">Sinomicrobium oceani</name>
    <dbReference type="NCBI Taxonomy" id="1150368"/>
    <lineage>
        <taxon>Bacteria</taxon>
        <taxon>Pseudomonadati</taxon>
        <taxon>Bacteroidota</taxon>
        <taxon>Flavobacteriia</taxon>
        <taxon>Flavobacteriales</taxon>
        <taxon>Flavobacteriaceae</taxon>
        <taxon>Sinomicrobium</taxon>
    </lineage>
</organism>
<feature type="domain" description="Nicotinate/nicotinamide phosphoribosyltransferase" evidence="10">
    <location>
        <begin position="152"/>
        <end position="349"/>
    </location>
</feature>
<evidence type="ECO:0000256" key="5">
    <source>
        <dbReference type="ARBA" id="ARBA00022598"/>
    </source>
</evidence>
<keyword evidence="7 9" id="KW-0808">Transferase</keyword>
<evidence type="ECO:0000256" key="9">
    <source>
        <dbReference type="RuleBase" id="RU365100"/>
    </source>
</evidence>
<dbReference type="Pfam" id="PF17956">
    <property type="entry name" value="NAPRTase_C"/>
    <property type="match status" value="1"/>
</dbReference>
<dbReference type="Gene3D" id="3.20.20.70">
    <property type="entry name" value="Aldolase class I"/>
    <property type="match status" value="1"/>
</dbReference>
<evidence type="ECO:0000313" key="14">
    <source>
        <dbReference type="Proteomes" id="UP000182248"/>
    </source>
</evidence>
<feature type="domain" description="Nicotinate phosphoribosyltransferase C-terminal" evidence="12">
    <location>
        <begin position="353"/>
        <end position="457"/>
    </location>
</feature>
<dbReference type="Proteomes" id="UP000182248">
    <property type="component" value="Unassembled WGS sequence"/>
</dbReference>
<dbReference type="SUPFAM" id="SSF51690">
    <property type="entry name" value="Nicotinate/Quinolinate PRTase C-terminal domain-like"/>
    <property type="match status" value="1"/>
</dbReference>
<keyword evidence="6 9" id="KW-0662">Pyridine nucleotide biosynthesis</keyword>
<comment type="function">
    <text evidence="9">Catalyzes the first step in the biosynthesis of NAD from nicotinic acid, the ATP-dependent synthesis of beta-nicotinate D-ribonucleotide from nicotinate and 5-phospho-D-ribose 1-phosphate.</text>
</comment>
<dbReference type="InterPro" id="IPR007229">
    <property type="entry name" value="Nic_PRibTrfase-Fam"/>
</dbReference>
<dbReference type="InterPro" id="IPR041619">
    <property type="entry name" value="NAPRTase_C"/>
</dbReference>
<evidence type="ECO:0000256" key="3">
    <source>
        <dbReference type="ARBA" id="ARBA00013236"/>
    </source>
</evidence>
<dbReference type="InterPro" id="IPR013785">
    <property type="entry name" value="Aldolase_TIM"/>
</dbReference>
<evidence type="ECO:0000256" key="7">
    <source>
        <dbReference type="ARBA" id="ARBA00022679"/>
    </source>
</evidence>
<dbReference type="PANTHER" id="PTHR11098">
    <property type="entry name" value="NICOTINATE PHOSPHORIBOSYLTRANSFERASE"/>
    <property type="match status" value="1"/>
</dbReference>
<dbReference type="Gene3D" id="3.20.140.10">
    <property type="entry name" value="nicotinate phosphoribosyltransferase"/>
    <property type="match status" value="1"/>
</dbReference>